<evidence type="ECO:0000313" key="1">
    <source>
        <dbReference type="EMBL" id="CAF4713977.1"/>
    </source>
</evidence>
<sequence>MRQYEYNNQYGQQISIREDLAVRYPD</sequence>
<reference evidence="1" key="1">
    <citation type="submission" date="2021-02" db="EMBL/GenBank/DDBJ databases">
        <authorList>
            <person name="Nowell W R."/>
        </authorList>
    </citation>
    <scope>NUCLEOTIDE SEQUENCE</scope>
</reference>
<dbReference type="Proteomes" id="UP000663862">
    <property type="component" value="Unassembled WGS sequence"/>
</dbReference>
<proteinExistence type="predicted"/>
<gene>
    <name evidence="1" type="ORF">TSG867_LOCUS33834</name>
</gene>
<protein>
    <submittedName>
        <fullName evidence="1">Uncharacterized protein</fullName>
    </submittedName>
</protein>
<comment type="caution">
    <text evidence="1">The sequence shown here is derived from an EMBL/GenBank/DDBJ whole genome shotgun (WGS) entry which is preliminary data.</text>
</comment>
<organism evidence="1 2">
    <name type="scientific">Rotaria socialis</name>
    <dbReference type="NCBI Taxonomy" id="392032"/>
    <lineage>
        <taxon>Eukaryota</taxon>
        <taxon>Metazoa</taxon>
        <taxon>Spiralia</taxon>
        <taxon>Gnathifera</taxon>
        <taxon>Rotifera</taxon>
        <taxon>Eurotatoria</taxon>
        <taxon>Bdelloidea</taxon>
        <taxon>Philodinida</taxon>
        <taxon>Philodinidae</taxon>
        <taxon>Rotaria</taxon>
    </lineage>
</organism>
<evidence type="ECO:0000313" key="2">
    <source>
        <dbReference type="Proteomes" id="UP000663862"/>
    </source>
</evidence>
<name>A0A821J3E8_9BILA</name>
<dbReference type="EMBL" id="CAJOBQ010012465">
    <property type="protein sequence ID" value="CAF4713977.1"/>
    <property type="molecule type" value="Genomic_DNA"/>
</dbReference>
<feature type="non-terminal residue" evidence="1">
    <location>
        <position position="26"/>
    </location>
</feature>
<accession>A0A821J3E8</accession>
<dbReference type="AlphaFoldDB" id="A0A821J3E8"/>